<evidence type="ECO:0000256" key="1">
    <source>
        <dbReference type="SAM" id="Phobius"/>
    </source>
</evidence>
<keyword evidence="1" id="KW-0812">Transmembrane</keyword>
<reference evidence="3" key="1">
    <citation type="submission" date="2013-11" db="EMBL/GenBank/DDBJ databases">
        <authorList>
            <person name="Hoang H.T."/>
            <person name="Killian M.L."/>
            <person name="Madson D.M."/>
            <person name="Arruda P.H.E."/>
            <person name="Sun D."/>
            <person name="Schwartz K.J."/>
            <person name="Yoon K."/>
        </authorList>
    </citation>
    <scope>NUCLEOTIDE SEQUENCE [LARGE SCALE GENOMIC DNA]</scope>
    <source>
        <strain evidence="3">CDK2</strain>
    </source>
</reference>
<organism evidence="2 3">
    <name type="scientific">Halolamina pelagica</name>
    <dbReference type="NCBI Taxonomy" id="699431"/>
    <lineage>
        <taxon>Archaea</taxon>
        <taxon>Methanobacteriati</taxon>
        <taxon>Methanobacteriota</taxon>
        <taxon>Stenosarchaea group</taxon>
        <taxon>Halobacteria</taxon>
        <taxon>Halobacteriales</taxon>
        <taxon>Haloferacaceae</taxon>
    </lineage>
</organism>
<dbReference type="Proteomes" id="UP000050535">
    <property type="component" value="Unassembled WGS sequence"/>
</dbReference>
<evidence type="ECO:0000313" key="3">
    <source>
        <dbReference type="Proteomes" id="UP000050535"/>
    </source>
</evidence>
<evidence type="ECO:0000313" key="2">
    <source>
        <dbReference type="EMBL" id="KPN30329.1"/>
    </source>
</evidence>
<keyword evidence="3" id="KW-1185">Reference proteome</keyword>
<keyword evidence="1" id="KW-0472">Membrane</keyword>
<dbReference type="EMBL" id="LGUC01000001">
    <property type="protein sequence ID" value="KPN30329.1"/>
    <property type="molecule type" value="Genomic_DNA"/>
</dbReference>
<dbReference type="RefSeq" id="WP_054583343.1">
    <property type="nucleotide sequence ID" value="NZ_LGUC01000001.1"/>
</dbReference>
<keyword evidence="1" id="KW-1133">Transmembrane helix</keyword>
<proteinExistence type="predicted"/>
<comment type="caution">
    <text evidence="2">The sequence shown here is derived from an EMBL/GenBank/DDBJ whole genome shotgun (WGS) entry which is preliminary data.</text>
</comment>
<feature type="transmembrane region" description="Helical" evidence="1">
    <location>
        <begin position="61"/>
        <end position="84"/>
    </location>
</feature>
<dbReference type="AlphaFoldDB" id="A0A0P7GNT3"/>
<sequence>MSSSDERPGRAWDEGTPTLRERFRLAVRQNPIRGLGILLLLLLASVFFVATILTFQLGEWMVILSVGLLILAVVLGGIGAATLLTRR</sequence>
<name>A0A0P7GNT3_9EURY</name>
<accession>A0A0P7GNT3</accession>
<protein>
    <submittedName>
        <fullName evidence="2">Uncharacterized protein</fullName>
    </submittedName>
</protein>
<dbReference type="OrthoDB" id="313602at2157"/>
<gene>
    <name evidence="2" type="ORF">SY89_01056</name>
</gene>
<feature type="transmembrane region" description="Helical" evidence="1">
    <location>
        <begin position="32"/>
        <end position="55"/>
    </location>
</feature>